<dbReference type="InterPro" id="IPR003689">
    <property type="entry name" value="ZIP"/>
</dbReference>
<name>A0A3P7KVV9_DIBLA</name>
<reference evidence="7 8" key="1">
    <citation type="submission" date="2018-11" db="EMBL/GenBank/DDBJ databases">
        <authorList>
            <consortium name="Pathogen Informatics"/>
        </authorList>
    </citation>
    <scope>NUCLEOTIDE SEQUENCE [LARGE SCALE GENOMIC DNA]</scope>
</reference>
<sequence>MKTASDLYASTDNFDTETKKGCCDGMLVKCNGERLAQITPVAWMILFGDSVHNMMDGLTIGAGFTQSLSIGITLCISIMLEELPHEFGDFAILLSAGFSVKWALICNFLSSCSAYIGLIIGLAIGEVPSGATVVFALTTGFFLYISLSDMVRRPLTLQNSYSKMLK</sequence>
<keyword evidence="8" id="KW-1185">Reference proteome</keyword>
<dbReference type="InterPro" id="IPR050799">
    <property type="entry name" value="ZIP_Transporter"/>
</dbReference>
<dbReference type="GO" id="GO:0005385">
    <property type="term" value="F:zinc ion transmembrane transporter activity"/>
    <property type="evidence" value="ECO:0007669"/>
    <property type="project" value="TreeGrafter"/>
</dbReference>
<evidence type="ECO:0000256" key="5">
    <source>
        <dbReference type="ARBA" id="ARBA00023136"/>
    </source>
</evidence>
<evidence type="ECO:0000256" key="6">
    <source>
        <dbReference type="SAM" id="Phobius"/>
    </source>
</evidence>
<dbReference type="Pfam" id="PF02535">
    <property type="entry name" value="Zip"/>
    <property type="match status" value="1"/>
</dbReference>
<accession>A0A3P7KVV9</accession>
<evidence type="ECO:0000313" key="7">
    <source>
        <dbReference type="EMBL" id="VDN08714.1"/>
    </source>
</evidence>
<dbReference type="PANTHER" id="PTHR12191">
    <property type="entry name" value="SOLUTE CARRIER FAMILY 39"/>
    <property type="match status" value="1"/>
</dbReference>
<dbReference type="PANTHER" id="PTHR12191:SF37">
    <property type="entry name" value="ZINC TRANSPORTER FOI"/>
    <property type="match status" value="1"/>
</dbReference>
<dbReference type="GO" id="GO:0005886">
    <property type="term" value="C:plasma membrane"/>
    <property type="evidence" value="ECO:0007669"/>
    <property type="project" value="TreeGrafter"/>
</dbReference>
<keyword evidence="3 6" id="KW-0812">Transmembrane</keyword>
<comment type="similarity">
    <text evidence="2">Belongs to the ZIP transporter (TC 2.A.5) family.</text>
</comment>
<comment type="subcellular location">
    <subcellularLocation>
        <location evidence="1">Membrane</location>
        <topology evidence="1">Multi-pass membrane protein</topology>
    </subcellularLocation>
</comment>
<feature type="transmembrane region" description="Helical" evidence="6">
    <location>
        <begin position="102"/>
        <end position="124"/>
    </location>
</feature>
<organism evidence="7 8">
    <name type="scientific">Dibothriocephalus latus</name>
    <name type="common">Fish tapeworm</name>
    <name type="synonym">Diphyllobothrium latum</name>
    <dbReference type="NCBI Taxonomy" id="60516"/>
    <lineage>
        <taxon>Eukaryota</taxon>
        <taxon>Metazoa</taxon>
        <taxon>Spiralia</taxon>
        <taxon>Lophotrochozoa</taxon>
        <taxon>Platyhelminthes</taxon>
        <taxon>Cestoda</taxon>
        <taxon>Eucestoda</taxon>
        <taxon>Diphyllobothriidea</taxon>
        <taxon>Diphyllobothriidae</taxon>
        <taxon>Dibothriocephalus</taxon>
    </lineage>
</organism>
<dbReference type="GO" id="GO:0030003">
    <property type="term" value="P:intracellular monoatomic cation homeostasis"/>
    <property type="evidence" value="ECO:0007669"/>
    <property type="project" value="TreeGrafter"/>
</dbReference>
<protein>
    <submittedName>
        <fullName evidence="7">Uncharacterized protein</fullName>
    </submittedName>
</protein>
<gene>
    <name evidence="7" type="ORF">DILT_LOCUS4545</name>
</gene>
<proteinExistence type="inferred from homology"/>
<evidence type="ECO:0000313" key="8">
    <source>
        <dbReference type="Proteomes" id="UP000281553"/>
    </source>
</evidence>
<feature type="transmembrane region" description="Helical" evidence="6">
    <location>
        <begin position="130"/>
        <end position="147"/>
    </location>
</feature>
<keyword evidence="4 6" id="KW-1133">Transmembrane helix</keyword>
<evidence type="ECO:0000256" key="2">
    <source>
        <dbReference type="ARBA" id="ARBA00006939"/>
    </source>
</evidence>
<dbReference type="Proteomes" id="UP000281553">
    <property type="component" value="Unassembled WGS sequence"/>
</dbReference>
<evidence type="ECO:0000256" key="3">
    <source>
        <dbReference type="ARBA" id="ARBA00022692"/>
    </source>
</evidence>
<dbReference type="EMBL" id="UYRU01045655">
    <property type="protein sequence ID" value="VDN08714.1"/>
    <property type="molecule type" value="Genomic_DNA"/>
</dbReference>
<dbReference type="AlphaFoldDB" id="A0A3P7KVV9"/>
<keyword evidence="5 6" id="KW-0472">Membrane</keyword>
<dbReference type="GO" id="GO:0071578">
    <property type="term" value="P:zinc ion import across plasma membrane"/>
    <property type="evidence" value="ECO:0007669"/>
    <property type="project" value="TreeGrafter"/>
</dbReference>
<dbReference type="GO" id="GO:0140410">
    <property type="term" value="F:monoatomic cation:bicarbonate symporter activity"/>
    <property type="evidence" value="ECO:0007669"/>
    <property type="project" value="TreeGrafter"/>
</dbReference>
<dbReference type="OrthoDB" id="200954at2759"/>
<evidence type="ECO:0000256" key="4">
    <source>
        <dbReference type="ARBA" id="ARBA00022989"/>
    </source>
</evidence>
<evidence type="ECO:0000256" key="1">
    <source>
        <dbReference type="ARBA" id="ARBA00004141"/>
    </source>
</evidence>